<evidence type="ECO:0000259" key="5">
    <source>
        <dbReference type="PROSITE" id="PS51017"/>
    </source>
</evidence>
<evidence type="ECO:0000256" key="2">
    <source>
        <dbReference type="ARBA" id="ARBA00023242"/>
    </source>
</evidence>
<gene>
    <name evidence="6" type="ORF">FPE_LOCUS6613</name>
</gene>
<feature type="domain" description="CCT" evidence="5">
    <location>
        <begin position="147"/>
        <end position="189"/>
    </location>
</feature>
<comment type="subcellular location">
    <subcellularLocation>
        <location evidence="1 3">Nucleus</location>
    </subcellularLocation>
</comment>
<dbReference type="EMBL" id="OU503039">
    <property type="protein sequence ID" value="CAI9759183.1"/>
    <property type="molecule type" value="Genomic_DNA"/>
</dbReference>
<dbReference type="GO" id="GO:0005634">
    <property type="term" value="C:nucleus"/>
    <property type="evidence" value="ECO:0007669"/>
    <property type="project" value="UniProtKB-SubCell"/>
</dbReference>
<protein>
    <recommendedName>
        <fullName evidence="5">CCT domain-containing protein</fullName>
    </recommendedName>
</protein>
<dbReference type="Pfam" id="PF06203">
    <property type="entry name" value="CCT"/>
    <property type="match status" value="1"/>
</dbReference>
<dbReference type="PANTHER" id="PTHR31319">
    <property type="entry name" value="ZINC FINGER PROTEIN CONSTANS-LIKE 4"/>
    <property type="match status" value="1"/>
</dbReference>
<accession>A0AAD1YZ06</accession>
<feature type="compositionally biased region" description="Basic and acidic residues" evidence="4">
    <location>
        <begin position="187"/>
        <end position="196"/>
    </location>
</feature>
<dbReference type="Proteomes" id="UP000834106">
    <property type="component" value="Chromosome 4"/>
</dbReference>
<keyword evidence="2 3" id="KW-0539">Nucleus</keyword>
<organism evidence="6 7">
    <name type="scientific">Fraxinus pennsylvanica</name>
    <dbReference type="NCBI Taxonomy" id="56036"/>
    <lineage>
        <taxon>Eukaryota</taxon>
        <taxon>Viridiplantae</taxon>
        <taxon>Streptophyta</taxon>
        <taxon>Embryophyta</taxon>
        <taxon>Tracheophyta</taxon>
        <taxon>Spermatophyta</taxon>
        <taxon>Magnoliopsida</taxon>
        <taxon>eudicotyledons</taxon>
        <taxon>Gunneridae</taxon>
        <taxon>Pentapetalae</taxon>
        <taxon>asterids</taxon>
        <taxon>lamiids</taxon>
        <taxon>Lamiales</taxon>
        <taxon>Oleaceae</taxon>
        <taxon>Oleeae</taxon>
        <taxon>Fraxinus</taxon>
    </lineage>
</organism>
<evidence type="ECO:0000313" key="7">
    <source>
        <dbReference type="Proteomes" id="UP000834106"/>
    </source>
</evidence>
<dbReference type="GO" id="GO:0003700">
    <property type="term" value="F:DNA-binding transcription factor activity"/>
    <property type="evidence" value="ECO:0007669"/>
    <property type="project" value="TreeGrafter"/>
</dbReference>
<evidence type="ECO:0000313" key="6">
    <source>
        <dbReference type="EMBL" id="CAI9759183.1"/>
    </source>
</evidence>
<proteinExistence type="predicted"/>
<evidence type="ECO:0000256" key="3">
    <source>
        <dbReference type="PROSITE-ProRule" id="PRU00357"/>
    </source>
</evidence>
<dbReference type="InterPro" id="IPR045281">
    <property type="entry name" value="CONSTANS-like"/>
</dbReference>
<evidence type="ECO:0000256" key="4">
    <source>
        <dbReference type="SAM" id="MobiDB-lite"/>
    </source>
</evidence>
<keyword evidence="7" id="KW-1185">Reference proteome</keyword>
<reference evidence="6" key="1">
    <citation type="submission" date="2023-05" db="EMBL/GenBank/DDBJ databases">
        <authorList>
            <person name="Huff M."/>
        </authorList>
    </citation>
    <scope>NUCLEOTIDE SEQUENCE</scope>
</reference>
<feature type="region of interest" description="Disordered" evidence="4">
    <location>
        <begin position="182"/>
        <end position="207"/>
    </location>
</feature>
<dbReference type="AlphaFoldDB" id="A0AAD1YZ06"/>
<dbReference type="PROSITE" id="PS51017">
    <property type="entry name" value="CCT"/>
    <property type="match status" value="1"/>
</dbReference>
<dbReference type="PANTHER" id="PTHR31319:SF101">
    <property type="entry name" value="TWO-COMPONENT RESPONSE REGULATOR-LIKE APRR5"/>
    <property type="match status" value="1"/>
</dbReference>
<dbReference type="GO" id="GO:0009909">
    <property type="term" value="P:regulation of flower development"/>
    <property type="evidence" value="ECO:0007669"/>
    <property type="project" value="InterPro"/>
</dbReference>
<name>A0AAD1YZ06_9LAMI</name>
<dbReference type="InterPro" id="IPR010402">
    <property type="entry name" value="CCT_domain"/>
</dbReference>
<evidence type="ECO:0000256" key="1">
    <source>
        <dbReference type="ARBA" id="ARBA00004123"/>
    </source>
</evidence>
<sequence>MYGHVGNEFSYNNLGHFPLPDITSTTTAPLVLPQLSIPSNNLDSLSAFKSDSSGCSSYIGSPTSITSFGTHTPTLIQRSISSHSLQKNYEGYSTLDSSPVRKALSTGDLQGINLAQHNQRCNSPLSNDSSIIIESMNKACRYSPEEKKERIERYRSKRNLRNFNKRIKYECRKTLADSRPRIRGRFARNDETEKTTQSHYDNAGIEEDEEDDNNWIDIINAFSANLMP</sequence>